<proteinExistence type="predicted"/>
<sequence precursor="true">MKKIYLFIILLFFPTLFFGQDKASASEIYIQVKEIIATNELQVDLLHGHIRDYVTEIDINDLKLYVLDPNEEIQSLPLEQVGVQARAYVPISIEGNYTFWAMYQPKPPYAEQEDNPPTTAITKQIYPVGTKADFSQQSLELPLEVIPTVSIESFTEGKFTGEVLFNETALNDTAIMAFGPNEEVLEVTTNEKGEFEFIFDSVGIWLLKTNIEAEDTDDEIESTFTSTFVIDTSLTQPPPEPAPNRTWIYVTIFLVGGAVGACGVILLLKHRGKQRVEKDKQS</sequence>
<evidence type="ECO:0000256" key="1">
    <source>
        <dbReference type="SAM" id="Phobius"/>
    </source>
</evidence>
<evidence type="ECO:0000313" key="2">
    <source>
        <dbReference type="EMBL" id="ARK30646.1"/>
    </source>
</evidence>
<keyword evidence="1" id="KW-0472">Membrane</keyword>
<keyword evidence="1" id="KW-1133">Transmembrane helix</keyword>
<name>A0A1X9MB44_9BACI</name>
<dbReference type="KEGG" id="bkw:BkAM31D_12860"/>
<accession>A0A1X9MB44</accession>
<dbReference type="EMBL" id="CP020814">
    <property type="protein sequence ID" value="ARK30646.1"/>
    <property type="molecule type" value="Genomic_DNA"/>
</dbReference>
<dbReference type="Pfam" id="PF10670">
    <property type="entry name" value="DUF4198"/>
    <property type="match status" value="1"/>
</dbReference>
<evidence type="ECO:0000313" key="3">
    <source>
        <dbReference type="Proteomes" id="UP000193006"/>
    </source>
</evidence>
<gene>
    <name evidence="2" type="ORF">BkAM31D_12860</name>
</gene>
<keyword evidence="1 2" id="KW-0812">Transmembrane</keyword>
<dbReference type="Proteomes" id="UP000193006">
    <property type="component" value="Chromosome"/>
</dbReference>
<dbReference type="InterPro" id="IPR019613">
    <property type="entry name" value="DUF4198"/>
</dbReference>
<keyword evidence="3" id="KW-1185">Reference proteome</keyword>
<dbReference type="AlphaFoldDB" id="A0A1X9MB44"/>
<reference evidence="2 3" key="1">
    <citation type="submission" date="2017-04" db="EMBL/GenBank/DDBJ databases">
        <title>Bacillus krulwichiae AM31D Genome sequencing and assembly.</title>
        <authorList>
            <person name="Krulwich T.A."/>
            <person name="Anastor L."/>
            <person name="Ehrlich R."/>
            <person name="Ehrlich G.D."/>
            <person name="Janto B."/>
        </authorList>
    </citation>
    <scope>NUCLEOTIDE SEQUENCE [LARGE SCALE GENOMIC DNA]</scope>
    <source>
        <strain evidence="2 3">AM31D</strain>
    </source>
</reference>
<organism evidence="2 3">
    <name type="scientific">Halalkalibacter krulwichiae</name>
    <dbReference type="NCBI Taxonomy" id="199441"/>
    <lineage>
        <taxon>Bacteria</taxon>
        <taxon>Bacillati</taxon>
        <taxon>Bacillota</taxon>
        <taxon>Bacilli</taxon>
        <taxon>Bacillales</taxon>
        <taxon>Bacillaceae</taxon>
        <taxon>Halalkalibacter</taxon>
    </lineage>
</organism>
<dbReference type="RefSeq" id="WP_066149318.1">
    <property type="nucleotide sequence ID" value="NZ_CP020814.1"/>
</dbReference>
<protein>
    <submittedName>
        <fullName evidence="2">Nickel uptake substrate-specific transmembrane region</fullName>
    </submittedName>
</protein>
<feature type="transmembrane region" description="Helical" evidence="1">
    <location>
        <begin position="247"/>
        <end position="268"/>
    </location>
</feature>